<dbReference type="RefSeq" id="WP_379837097.1">
    <property type="nucleotide sequence ID" value="NZ_JBHRYQ010000001.1"/>
</dbReference>
<dbReference type="Proteomes" id="UP001595616">
    <property type="component" value="Unassembled WGS sequence"/>
</dbReference>
<dbReference type="EMBL" id="JBHRYQ010000001">
    <property type="protein sequence ID" value="MFC3810729.1"/>
    <property type="molecule type" value="Genomic_DNA"/>
</dbReference>
<dbReference type="Gene3D" id="3.90.320.10">
    <property type="match status" value="1"/>
</dbReference>
<evidence type="ECO:0000313" key="1">
    <source>
        <dbReference type="EMBL" id="MFC3810729.1"/>
    </source>
</evidence>
<accession>A0ABV7YTP8</accession>
<keyword evidence="2" id="KW-1185">Reference proteome</keyword>
<evidence type="ECO:0000313" key="2">
    <source>
        <dbReference type="Proteomes" id="UP001595616"/>
    </source>
</evidence>
<reference evidence="2" key="1">
    <citation type="journal article" date="2019" name="Int. J. Syst. Evol. Microbiol.">
        <title>The Global Catalogue of Microorganisms (GCM) 10K type strain sequencing project: providing services to taxonomists for standard genome sequencing and annotation.</title>
        <authorList>
            <consortium name="The Broad Institute Genomics Platform"/>
            <consortium name="The Broad Institute Genome Sequencing Center for Infectious Disease"/>
            <person name="Wu L."/>
            <person name="Ma J."/>
        </authorList>
    </citation>
    <scope>NUCLEOTIDE SEQUENCE [LARGE SCALE GENOMIC DNA]</scope>
    <source>
        <strain evidence="2">CECT 7956</strain>
    </source>
</reference>
<proteinExistence type="predicted"/>
<name>A0ABV7YTP8_9BACT</name>
<protein>
    <submittedName>
        <fullName evidence="1">Uncharacterized protein</fullName>
    </submittedName>
</protein>
<organism evidence="1 2">
    <name type="scientific">Lacihabitans lacunae</name>
    <dbReference type="NCBI Taxonomy" id="1028214"/>
    <lineage>
        <taxon>Bacteria</taxon>
        <taxon>Pseudomonadati</taxon>
        <taxon>Bacteroidota</taxon>
        <taxon>Cytophagia</taxon>
        <taxon>Cytophagales</taxon>
        <taxon>Leadbetterellaceae</taxon>
        <taxon>Lacihabitans</taxon>
    </lineage>
</organism>
<gene>
    <name evidence="1" type="ORF">ACFOOI_08690</name>
</gene>
<dbReference type="InterPro" id="IPR011604">
    <property type="entry name" value="PDDEXK-like_dom_sf"/>
</dbReference>
<comment type="caution">
    <text evidence="1">The sequence shown here is derived from an EMBL/GenBank/DDBJ whole genome shotgun (WGS) entry which is preliminary data.</text>
</comment>
<sequence length="203" mass="23588">MEEVKYQLYPTLLNAFGTYLAAPFPDNKTTLLNRINRVNDFDAETRKKFAKGSSFEDAVLKNKAHAFDQKMVDEVKLLLPEVKVTQLKVSFIHKNIRFYGFADVVGEGRVIDIKTTSKYRPQKFAFNFQTLYLYGLAQKGCKQMEYIIYDFNEVHQEVYTLDNFDFGLMLHQMELFTEFLEENRAGITDKKIFIEPTLGGLFG</sequence>